<evidence type="ECO:0000313" key="2">
    <source>
        <dbReference type="Proteomes" id="UP001220964"/>
    </source>
</evidence>
<sequence length="70" mass="7710">MSALRKRVKRLEGESDGGLSVLVADSFNDGVPVIGTVWVRGQTYEREGGESQEQFLARVERTSGTTIERP</sequence>
<protein>
    <submittedName>
        <fullName evidence="1">Uncharacterized protein</fullName>
    </submittedName>
</protein>
<gene>
    <name evidence="1" type="ORF">P1J78_24985</name>
</gene>
<dbReference type="EMBL" id="JARGYC010000204">
    <property type="protein sequence ID" value="MDF0603967.1"/>
    <property type="molecule type" value="Genomic_DNA"/>
</dbReference>
<dbReference type="Proteomes" id="UP001220964">
    <property type="component" value="Unassembled WGS sequence"/>
</dbReference>
<comment type="caution">
    <text evidence="1">The sequence shown here is derived from an EMBL/GenBank/DDBJ whole genome shotgun (WGS) entry which is preliminary data.</text>
</comment>
<name>A0AAE3TB56_9RHOB</name>
<organism evidence="1 2">
    <name type="scientific">Psychromarinibacter sediminicola</name>
    <dbReference type="NCBI Taxonomy" id="3033385"/>
    <lineage>
        <taxon>Bacteria</taxon>
        <taxon>Pseudomonadati</taxon>
        <taxon>Pseudomonadota</taxon>
        <taxon>Alphaproteobacteria</taxon>
        <taxon>Rhodobacterales</taxon>
        <taxon>Paracoccaceae</taxon>
        <taxon>Psychromarinibacter</taxon>
    </lineage>
</organism>
<keyword evidence="2" id="KW-1185">Reference proteome</keyword>
<accession>A0AAE3TB56</accession>
<dbReference type="RefSeq" id="WP_275570073.1">
    <property type="nucleotide sequence ID" value="NZ_JARGYC010000204.1"/>
</dbReference>
<reference evidence="1" key="1">
    <citation type="submission" date="2023-03" db="EMBL/GenBank/DDBJ databases">
        <title>Multiphase analysis and comparison of six strains from genera Psychromarinibacter, Lutimaribacter, and Maritimibacter, including a novel species: Psychromarinibacter sediminicola sp. nov.</title>
        <authorList>
            <person name="Wang Y.-H."/>
            <person name="Ye M.-Q."/>
            <person name="Du Z.-J."/>
        </authorList>
    </citation>
    <scope>NUCLEOTIDE SEQUENCE</scope>
    <source>
        <strain evidence="1">C21-152</strain>
    </source>
</reference>
<dbReference type="AlphaFoldDB" id="A0AAE3TB56"/>
<proteinExistence type="predicted"/>
<evidence type="ECO:0000313" key="1">
    <source>
        <dbReference type="EMBL" id="MDF0603967.1"/>
    </source>
</evidence>